<dbReference type="PROSITE" id="PS50006">
    <property type="entry name" value="FHA_DOMAIN"/>
    <property type="match status" value="2"/>
</dbReference>
<keyword evidence="5" id="KW-1185">Reference proteome</keyword>
<dbReference type="Proteomes" id="UP001379533">
    <property type="component" value="Chromosome"/>
</dbReference>
<evidence type="ECO:0000256" key="1">
    <source>
        <dbReference type="SAM" id="MobiDB-lite"/>
    </source>
</evidence>
<evidence type="ECO:0000259" key="3">
    <source>
        <dbReference type="PROSITE" id="PS50006"/>
    </source>
</evidence>
<feature type="region of interest" description="Disordered" evidence="1">
    <location>
        <begin position="306"/>
        <end position="327"/>
    </location>
</feature>
<dbReference type="SMART" id="SM00240">
    <property type="entry name" value="FHA"/>
    <property type="match status" value="2"/>
</dbReference>
<feature type="compositionally biased region" description="Basic and acidic residues" evidence="1">
    <location>
        <begin position="440"/>
        <end position="449"/>
    </location>
</feature>
<dbReference type="InterPro" id="IPR008984">
    <property type="entry name" value="SMAD_FHA_dom_sf"/>
</dbReference>
<evidence type="ECO:0000313" key="4">
    <source>
        <dbReference type="EMBL" id="WXA92771.1"/>
    </source>
</evidence>
<dbReference type="Gene3D" id="2.60.200.20">
    <property type="match status" value="2"/>
</dbReference>
<evidence type="ECO:0000256" key="2">
    <source>
        <dbReference type="SAM" id="Phobius"/>
    </source>
</evidence>
<feature type="compositionally biased region" description="Low complexity" evidence="1">
    <location>
        <begin position="450"/>
        <end position="490"/>
    </location>
</feature>
<dbReference type="CDD" id="cd00060">
    <property type="entry name" value="FHA"/>
    <property type="match status" value="2"/>
</dbReference>
<feature type="transmembrane region" description="Helical" evidence="2">
    <location>
        <begin position="278"/>
        <end position="298"/>
    </location>
</feature>
<dbReference type="InterPro" id="IPR050923">
    <property type="entry name" value="Cell_Proc_Reg/RNA_Proc"/>
</dbReference>
<feature type="domain" description="FHA" evidence="3">
    <location>
        <begin position="23"/>
        <end position="91"/>
    </location>
</feature>
<feature type="domain" description="FHA" evidence="3">
    <location>
        <begin position="171"/>
        <end position="221"/>
    </location>
</feature>
<dbReference type="SUPFAM" id="SSF49879">
    <property type="entry name" value="SMAD/FHA domain"/>
    <property type="match status" value="2"/>
</dbReference>
<keyword evidence="2" id="KW-0812">Transmembrane</keyword>
<keyword evidence="2" id="KW-1133">Transmembrane helix</keyword>
<sequence length="548" mass="59646">MWKLIIEDEEGKRTVVPLTRDDYTIGRKEGNNIRLTERNVSRDHAALHRKKNGAAPVSPRTPPQSVPPSNPTFFLEDHQSYNGVYVNGLRVAQTQDLLHGDLIQIGDYRIVLHDDAAVEQVPANATIPDDTKATLPNITTRGSLLLERPNRLVMLAGPTPGLEYPLDRERLTIGRAEDAAISVNHNSVSRLHCEIHSLGEGRYEIVDKGSSNGVRVNGSDLRRGIIEAGDIIELGDVRFKFVGAGQIFLPGATDTHQFESIGERSTNAVSRSSRGLGVVPWVLLGMILASAAVGVWAYKRQRSLLPSPATATTQNEPSEETTLAEADRACNPPENRCEEAHDKILQGIPESSPLRNDKRFKTIEIRWAEQMFERAVNETDISHKRALYELVEKQSTLDESHRKMAGDRLRELDAQTIAMARPAPSVKDSGHSVSLTSAPEHVERPEKTASRSSGESGSSHSSSKSSGAGSTPPAAPAASASSSSSSGSVADQVRGMMLKDPDGAKKLLQARVASGKPTHEELLLLKTICRDQHDQVCVNNAKNLLGEK</sequence>
<accession>A0ABZ2K226</accession>
<gene>
    <name evidence="4" type="ORF">LZC95_40780</name>
</gene>
<protein>
    <submittedName>
        <fullName evidence="4">FHA domain-containing protein</fullName>
    </submittedName>
</protein>
<dbReference type="RefSeq" id="WP_394843372.1">
    <property type="nucleotide sequence ID" value="NZ_CP089982.1"/>
</dbReference>
<reference evidence="4 5" key="1">
    <citation type="submission" date="2021-12" db="EMBL/GenBank/DDBJ databases">
        <title>Discovery of the Pendulisporaceae a myxobacterial family with distinct sporulation behavior and unique specialized metabolism.</title>
        <authorList>
            <person name="Garcia R."/>
            <person name="Popoff A."/>
            <person name="Bader C.D."/>
            <person name="Loehr J."/>
            <person name="Walesch S."/>
            <person name="Walt C."/>
            <person name="Boldt J."/>
            <person name="Bunk B."/>
            <person name="Haeckl F.J.F.P.J."/>
            <person name="Gunesch A.P."/>
            <person name="Birkelbach J."/>
            <person name="Nuebel U."/>
            <person name="Pietschmann T."/>
            <person name="Bach T."/>
            <person name="Mueller R."/>
        </authorList>
    </citation>
    <scope>NUCLEOTIDE SEQUENCE [LARGE SCALE GENOMIC DNA]</scope>
    <source>
        <strain evidence="4 5">MSr12523</strain>
    </source>
</reference>
<dbReference type="PANTHER" id="PTHR23308">
    <property type="entry name" value="NUCLEAR INHIBITOR OF PROTEIN PHOSPHATASE-1"/>
    <property type="match status" value="1"/>
</dbReference>
<evidence type="ECO:0000313" key="5">
    <source>
        <dbReference type="Proteomes" id="UP001379533"/>
    </source>
</evidence>
<feature type="region of interest" description="Disordered" evidence="1">
    <location>
        <begin position="41"/>
        <end position="67"/>
    </location>
</feature>
<organism evidence="4 5">
    <name type="scientific">Pendulispora brunnea</name>
    <dbReference type="NCBI Taxonomy" id="2905690"/>
    <lineage>
        <taxon>Bacteria</taxon>
        <taxon>Pseudomonadati</taxon>
        <taxon>Myxococcota</taxon>
        <taxon>Myxococcia</taxon>
        <taxon>Myxococcales</taxon>
        <taxon>Sorangiineae</taxon>
        <taxon>Pendulisporaceae</taxon>
        <taxon>Pendulispora</taxon>
    </lineage>
</organism>
<dbReference type="InterPro" id="IPR000253">
    <property type="entry name" value="FHA_dom"/>
</dbReference>
<keyword evidence="2" id="KW-0472">Membrane</keyword>
<proteinExistence type="predicted"/>
<dbReference type="EMBL" id="CP089982">
    <property type="protein sequence ID" value="WXA92771.1"/>
    <property type="molecule type" value="Genomic_DNA"/>
</dbReference>
<feature type="region of interest" description="Disordered" evidence="1">
    <location>
        <begin position="421"/>
        <end position="490"/>
    </location>
</feature>
<name>A0ABZ2K226_9BACT</name>
<dbReference type="Pfam" id="PF00498">
    <property type="entry name" value="FHA"/>
    <property type="match status" value="2"/>
</dbReference>